<protein>
    <submittedName>
        <fullName evidence="1">Uncharacterized protein</fullName>
    </submittedName>
</protein>
<reference evidence="1" key="1">
    <citation type="submission" date="2022-11" db="EMBL/GenBank/DDBJ databases">
        <title>Minimal conservation of predation-associated metabolite biosynthetic gene clusters underscores biosynthetic potential of Myxococcota including descriptions for ten novel species: Archangium lansinium sp. nov., Myxococcus landrumus sp. nov., Nannocystis bai.</title>
        <authorList>
            <person name="Ahearne A."/>
            <person name="Stevens C."/>
            <person name="Dowd S."/>
        </authorList>
    </citation>
    <scope>NUCLEOTIDE SEQUENCE</scope>
    <source>
        <strain evidence="1">Fl3</strain>
    </source>
</reference>
<evidence type="ECO:0000313" key="1">
    <source>
        <dbReference type="EMBL" id="WAS89981.1"/>
    </source>
</evidence>
<keyword evidence="2" id="KW-1185">Reference proteome</keyword>
<name>A0ABY7GSP3_9BACT</name>
<dbReference type="EMBL" id="CP114040">
    <property type="protein sequence ID" value="WAS89981.1"/>
    <property type="molecule type" value="Genomic_DNA"/>
</dbReference>
<proteinExistence type="predicted"/>
<dbReference type="RefSeq" id="WP_269032312.1">
    <property type="nucleotide sequence ID" value="NZ_CP114040.1"/>
</dbReference>
<evidence type="ECO:0000313" key="2">
    <source>
        <dbReference type="Proteomes" id="UP001164459"/>
    </source>
</evidence>
<accession>A0ABY7GSP3</accession>
<sequence length="44" mass="4515">MRCSEAAGALAELAAGAASEQVHAAIDQCETVAERLKHLAVKHG</sequence>
<dbReference type="Proteomes" id="UP001164459">
    <property type="component" value="Chromosome"/>
</dbReference>
<gene>
    <name evidence="1" type="ORF">O0S08_27625</name>
</gene>
<organism evidence="1 2">
    <name type="scientific">Nannocystis punicea</name>
    <dbReference type="NCBI Taxonomy" id="2995304"/>
    <lineage>
        <taxon>Bacteria</taxon>
        <taxon>Pseudomonadati</taxon>
        <taxon>Myxococcota</taxon>
        <taxon>Polyangia</taxon>
        <taxon>Nannocystales</taxon>
        <taxon>Nannocystaceae</taxon>
        <taxon>Nannocystis</taxon>
    </lineage>
</organism>